<reference evidence="18" key="1">
    <citation type="journal article" date="2019" name="Int. J. Syst. Evol. Microbiol.">
        <title>The Global Catalogue of Microorganisms (GCM) 10K type strain sequencing project: providing services to taxonomists for standard genome sequencing and annotation.</title>
        <authorList>
            <consortium name="The Broad Institute Genomics Platform"/>
            <consortium name="The Broad Institute Genome Sequencing Center for Infectious Disease"/>
            <person name="Wu L."/>
            <person name="Ma J."/>
        </authorList>
    </citation>
    <scope>NUCLEOTIDE SEQUENCE [LARGE SCALE GENOMIC DNA]</scope>
    <source>
        <strain evidence="18">KCTC 42730</strain>
    </source>
</reference>
<dbReference type="InterPro" id="IPR039426">
    <property type="entry name" value="TonB-dep_rcpt-like"/>
</dbReference>
<organism evidence="17 18">
    <name type="scientific">Pseudoalteromonas fenneropenaei</name>
    <dbReference type="NCBI Taxonomy" id="1737459"/>
    <lineage>
        <taxon>Bacteria</taxon>
        <taxon>Pseudomonadati</taxon>
        <taxon>Pseudomonadota</taxon>
        <taxon>Gammaproteobacteria</taxon>
        <taxon>Alteromonadales</taxon>
        <taxon>Pseudoalteromonadaceae</taxon>
        <taxon>Pseudoalteromonas</taxon>
    </lineage>
</organism>
<feature type="signal peptide" evidence="14">
    <location>
        <begin position="1"/>
        <end position="25"/>
    </location>
</feature>
<evidence type="ECO:0000256" key="10">
    <source>
        <dbReference type="ARBA" id="ARBA00023136"/>
    </source>
</evidence>
<dbReference type="SUPFAM" id="SSF56935">
    <property type="entry name" value="Porins"/>
    <property type="match status" value="1"/>
</dbReference>
<dbReference type="CDD" id="cd01347">
    <property type="entry name" value="ligand_gated_channel"/>
    <property type="match status" value="1"/>
</dbReference>
<feature type="domain" description="TonB-dependent receptor-like beta-barrel" evidence="15">
    <location>
        <begin position="235"/>
        <end position="705"/>
    </location>
</feature>
<dbReference type="Gene3D" id="2.170.130.10">
    <property type="entry name" value="TonB-dependent receptor, plug domain"/>
    <property type="match status" value="1"/>
</dbReference>
<evidence type="ECO:0000256" key="12">
    <source>
        <dbReference type="PROSITE-ProRule" id="PRU01360"/>
    </source>
</evidence>
<keyword evidence="11 12" id="KW-0998">Cell outer membrane</keyword>
<keyword evidence="5 12" id="KW-0812">Transmembrane</keyword>
<evidence type="ECO:0000259" key="16">
    <source>
        <dbReference type="Pfam" id="PF07715"/>
    </source>
</evidence>
<protein>
    <submittedName>
        <fullName evidence="17">TonB-dependent siderophore receptor</fullName>
    </submittedName>
</protein>
<evidence type="ECO:0000256" key="14">
    <source>
        <dbReference type="SAM" id="SignalP"/>
    </source>
</evidence>
<keyword evidence="8" id="KW-0406">Ion transport</keyword>
<dbReference type="EMBL" id="JBHRSD010000047">
    <property type="protein sequence ID" value="MFC3034739.1"/>
    <property type="molecule type" value="Genomic_DNA"/>
</dbReference>
<dbReference type="PANTHER" id="PTHR32552">
    <property type="entry name" value="FERRICHROME IRON RECEPTOR-RELATED"/>
    <property type="match status" value="1"/>
</dbReference>
<dbReference type="Proteomes" id="UP001595453">
    <property type="component" value="Unassembled WGS sequence"/>
</dbReference>
<evidence type="ECO:0000256" key="11">
    <source>
        <dbReference type="ARBA" id="ARBA00023237"/>
    </source>
</evidence>
<evidence type="ECO:0000256" key="7">
    <source>
        <dbReference type="ARBA" id="ARBA00023004"/>
    </source>
</evidence>
<keyword evidence="2 12" id="KW-0813">Transport</keyword>
<sequence>MRSYPFPLSTLFTALSLALALPAVAQQNDATTAKDQDIEVITVSPKGLISYVSAAASKSDVPIVKTPVSVSVLTATRIADLGAETLQDAIGYVAGVYNGPYGVDTRGDWSKIRGVDPIQYLDGLQRQFGHYNNTRPNPYGLESIEILKGPSSVLYGQGSTGGIVNAISKQPKSGTFGEVWAQLGNYERKQLALDYNTELLEDELQTRVVAMFRQSGTQTDYVDDNTLFFAPSLAWQASDDTKITLLGNLQRNQSGSSTQFFPHQGTLLEAPFGQIPSERFVSEPGWDKYDTEQAALTAILVHQLDEDSHVRFTTRYSDSESDYRSIYAWPPKFAADNRTVKRVLSMQEGTARSWLSDLQYHSYITLGNTQHNIVLGVDHQDADTDTDRASGTAGVLDLYAPVYGLVTDLPSSIATSAKPRYADTIKNQQLGVYIQDTFEYEQWVVNLAVRHDNVTSKIKAADPKRKTQQATTGRVGVVYQWQGGLSPYASYSESFKPILGEKPQGGRYEPQQGKQVEVGVKYQPTGTEHLITAALFEIKDENQIRRVAPDFEVQDSSTQVKGFELEAQLEWQTVDVYAAYSYTESEQDVSSLTANELAALYLFGPANMKSTYQNQLLTDGAPLSATPKHLASVWFTYRADEWLPGFKFGAGIRHVGETYDGSRGIELANGQVLHNSLTTESFELLDLMLGYRFKQFELSLNIDNLTDKTVITSCLARGDCFYGQRRTVTANLKYRF</sequence>
<keyword evidence="17" id="KW-0675">Receptor</keyword>
<keyword evidence="7" id="KW-0408">Iron</keyword>
<keyword evidence="10 12" id="KW-0472">Membrane</keyword>
<evidence type="ECO:0000256" key="2">
    <source>
        <dbReference type="ARBA" id="ARBA00022448"/>
    </source>
</evidence>
<evidence type="ECO:0000256" key="8">
    <source>
        <dbReference type="ARBA" id="ARBA00023065"/>
    </source>
</evidence>
<dbReference type="Pfam" id="PF00593">
    <property type="entry name" value="TonB_dep_Rec_b-barrel"/>
    <property type="match status" value="1"/>
</dbReference>
<dbReference type="PANTHER" id="PTHR32552:SF68">
    <property type="entry name" value="FERRICHROME OUTER MEMBRANE TRANSPORTER_PHAGE RECEPTOR"/>
    <property type="match status" value="1"/>
</dbReference>
<dbReference type="Pfam" id="PF07715">
    <property type="entry name" value="Plug"/>
    <property type="match status" value="1"/>
</dbReference>
<keyword evidence="6 14" id="KW-0732">Signal</keyword>
<feature type="chain" id="PRO_5046633993" evidence="14">
    <location>
        <begin position="26"/>
        <end position="736"/>
    </location>
</feature>
<dbReference type="RefSeq" id="WP_377128603.1">
    <property type="nucleotide sequence ID" value="NZ_JBHRSD010000047.1"/>
</dbReference>
<comment type="subcellular location">
    <subcellularLocation>
        <location evidence="1 12">Cell outer membrane</location>
        <topology evidence="1 12">Multi-pass membrane protein</topology>
    </subcellularLocation>
</comment>
<dbReference type="InterPro" id="IPR036942">
    <property type="entry name" value="Beta-barrel_TonB_sf"/>
</dbReference>
<evidence type="ECO:0000256" key="1">
    <source>
        <dbReference type="ARBA" id="ARBA00004571"/>
    </source>
</evidence>
<evidence type="ECO:0000256" key="4">
    <source>
        <dbReference type="ARBA" id="ARBA00022496"/>
    </source>
</evidence>
<feature type="domain" description="TonB-dependent receptor plug" evidence="16">
    <location>
        <begin position="64"/>
        <end position="163"/>
    </location>
</feature>
<proteinExistence type="inferred from homology"/>
<evidence type="ECO:0000256" key="13">
    <source>
        <dbReference type="RuleBase" id="RU003357"/>
    </source>
</evidence>
<dbReference type="PROSITE" id="PS52016">
    <property type="entry name" value="TONB_DEPENDENT_REC_3"/>
    <property type="match status" value="1"/>
</dbReference>
<keyword evidence="9 13" id="KW-0798">TonB box</keyword>
<evidence type="ECO:0000259" key="15">
    <source>
        <dbReference type="Pfam" id="PF00593"/>
    </source>
</evidence>
<keyword evidence="3 12" id="KW-1134">Transmembrane beta strand</keyword>
<name>A0ABV7CPY5_9GAMM</name>
<comment type="similarity">
    <text evidence="12 13">Belongs to the TonB-dependent receptor family.</text>
</comment>
<dbReference type="InterPro" id="IPR012910">
    <property type="entry name" value="Plug_dom"/>
</dbReference>
<keyword evidence="4" id="KW-0410">Iron transport</keyword>
<evidence type="ECO:0000313" key="18">
    <source>
        <dbReference type="Proteomes" id="UP001595453"/>
    </source>
</evidence>
<dbReference type="InterPro" id="IPR037066">
    <property type="entry name" value="Plug_dom_sf"/>
</dbReference>
<evidence type="ECO:0000256" key="3">
    <source>
        <dbReference type="ARBA" id="ARBA00022452"/>
    </source>
</evidence>
<gene>
    <name evidence="17" type="ORF">ACFOEE_19725</name>
</gene>
<dbReference type="Gene3D" id="2.40.170.20">
    <property type="entry name" value="TonB-dependent receptor, beta-barrel domain"/>
    <property type="match status" value="1"/>
</dbReference>
<accession>A0ABV7CPY5</accession>
<keyword evidence="18" id="KW-1185">Reference proteome</keyword>
<comment type="caution">
    <text evidence="17">The sequence shown here is derived from an EMBL/GenBank/DDBJ whole genome shotgun (WGS) entry which is preliminary data.</text>
</comment>
<evidence type="ECO:0000256" key="6">
    <source>
        <dbReference type="ARBA" id="ARBA00022729"/>
    </source>
</evidence>
<evidence type="ECO:0000313" key="17">
    <source>
        <dbReference type="EMBL" id="MFC3034739.1"/>
    </source>
</evidence>
<dbReference type="InterPro" id="IPR000531">
    <property type="entry name" value="Beta-barrel_TonB"/>
</dbReference>
<evidence type="ECO:0000256" key="5">
    <source>
        <dbReference type="ARBA" id="ARBA00022692"/>
    </source>
</evidence>
<evidence type="ECO:0000256" key="9">
    <source>
        <dbReference type="ARBA" id="ARBA00023077"/>
    </source>
</evidence>